<accession>A0A9N8ZKP0</accession>
<organism evidence="2 3">
    <name type="scientific">Ambispora gerdemannii</name>
    <dbReference type="NCBI Taxonomy" id="144530"/>
    <lineage>
        <taxon>Eukaryota</taxon>
        <taxon>Fungi</taxon>
        <taxon>Fungi incertae sedis</taxon>
        <taxon>Mucoromycota</taxon>
        <taxon>Glomeromycotina</taxon>
        <taxon>Glomeromycetes</taxon>
        <taxon>Archaeosporales</taxon>
        <taxon>Ambisporaceae</taxon>
        <taxon>Ambispora</taxon>
    </lineage>
</organism>
<sequence>MSTIDPYIDVFYEPLTVVIRGSLCIHLLEIDLVNEKNNFHIFYETGKKTPNFALLYRMSLEISRSRCKDSWSCDKNDCLINTSNTPARKKVSHIFKMTWHKLPSEFQEIFKNLRMKILKQRARSKKDFPILLEPHVKSLPNNVENILSQSFGIEPLDGIDSSSPGASRYTHNSPNDNVNSSRHAIGNVREIDTNKFLDPIWLRSFEIGPFNNGISSLPSEIFSIPDAHNTLISEFNSQINGNVNSFPQAIGTVIELRSKSN</sequence>
<comment type="caution">
    <text evidence="2">The sequence shown here is derived from an EMBL/GenBank/DDBJ whole genome shotgun (WGS) entry which is preliminary data.</text>
</comment>
<proteinExistence type="predicted"/>
<dbReference type="AlphaFoldDB" id="A0A9N8ZKP0"/>
<feature type="region of interest" description="Disordered" evidence="1">
    <location>
        <begin position="162"/>
        <end position="181"/>
    </location>
</feature>
<evidence type="ECO:0000256" key="1">
    <source>
        <dbReference type="SAM" id="MobiDB-lite"/>
    </source>
</evidence>
<dbReference type="Proteomes" id="UP000789831">
    <property type="component" value="Unassembled WGS sequence"/>
</dbReference>
<dbReference type="OrthoDB" id="10504676at2759"/>
<evidence type="ECO:0000313" key="3">
    <source>
        <dbReference type="Proteomes" id="UP000789831"/>
    </source>
</evidence>
<dbReference type="EMBL" id="CAJVPL010000457">
    <property type="protein sequence ID" value="CAG8499313.1"/>
    <property type="molecule type" value="Genomic_DNA"/>
</dbReference>
<keyword evidence="3" id="KW-1185">Reference proteome</keyword>
<reference evidence="2" key="1">
    <citation type="submission" date="2021-06" db="EMBL/GenBank/DDBJ databases">
        <authorList>
            <person name="Kallberg Y."/>
            <person name="Tangrot J."/>
            <person name="Rosling A."/>
        </authorList>
    </citation>
    <scope>NUCLEOTIDE SEQUENCE</scope>
    <source>
        <strain evidence="2">MT106</strain>
    </source>
</reference>
<name>A0A9N8ZKP0_9GLOM</name>
<evidence type="ECO:0000313" key="2">
    <source>
        <dbReference type="EMBL" id="CAG8499313.1"/>
    </source>
</evidence>
<protein>
    <submittedName>
        <fullName evidence="2">13506_t:CDS:1</fullName>
    </submittedName>
</protein>
<gene>
    <name evidence="2" type="ORF">AGERDE_LOCUS4163</name>
</gene>